<sequence length="107" mass="11949">MSDFKSKLPDLKELASMTNKLFTDIKKSVGEIVHNYKETRAQQEGAEPTNVTVTPEAKTKTTVEETKVVHESTKTSEPVETVESVEVVETIEVVEPPKESKTDKTKE</sequence>
<evidence type="ECO:0000256" key="1">
    <source>
        <dbReference type="SAM" id="MobiDB-lite"/>
    </source>
</evidence>
<accession>A0A377GBI9</accession>
<dbReference type="RefSeq" id="WP_010654110.1">
    <property type="nucleotide sequence ID" value="NZ_JAPHOO010000001.1"/>
</dbReference>
<proteinExistence type="predicted"/>
<dbReference type="Proteomes" id="UP000254554">
    <property type="component" value="Unassembled WGS sequence"/>
</dbReference>
<feature type="compositionally biased region" description="Basic and acidic residues" evidence="1">
    <location>
        <begin position="57"/>
        <end position="74"/>
    </location>
</feature>
<dbReference type="OrthoDB" id="5654270at2"/>
<organism evidence="2 3">
    <name type="scientific">Fluoribacter dumoffii</name>
    <dbReference type="NCBI Taxonomy" id="463"/>
    <lineage>
        <taxon>Bacteria</taxon>
        <taxon>Pseudomonadati</taxon>
        <taxon>Pseudomonadota</taxon>
        <taxon>Gammaproteobacteria</taxon>
        <taxon>Legionellales</taxon>
        <taxon>Legionellaceae</taxon>
        <taxon>Fluoribacter</taxon>
    </lineage>
</organism>
<dbReference type="STRING" id="1094715.GCA_000236165_00504"/>
<gene>
    <name evidence="2" type="ORF">NCTC11370_01921</name>
</gene>
<dbReference type="AlphaFoldDB" id="A0A377GBI9"/>
<dbReference type="GeneID" id="93291526"/>
<evidence type="ECO:0000313" key="3">
    <source>
        <dbReference type="Proteomes" id="UP000254554"/>
    </source>
</evidence>
<keyword evidence="3" id="KW-1185">Reference proteome</keyword>
<dbReference type="EMBL" id="UGGT01000001">
    <property type="protein sequence ID" value="STO21841.1"/>
    <property type="molecule type" value="Genomic_DNA"/>
</dbReference>
<evidence type="ECO:0000313" key="2">
    <source>
        <dbReference type="EMBL" id="STO21841.1"/>
    </source>
</evidence>
<name>A0A377GBI9_9GAMM</name>
<feature type="region of interest" description="Disordered" evidence="1">
    <location>
        <begin position="40"/>
        <end position="83"/>
    </location>
</feature>
<reference evidence="2 3" key="1">
    <citation type="submission" date="2018-06" db="EMBL/GenBank/DDBJ databases">
        <authorList>
            <consortium name="Pathogen Informatics"/>
            <person name="Doyle S."/>
        </authorList>
    </citation>
    <scope>NUCLEOTIDE SEQUENCE [LARGE SCALE GENOMIC DNA]</scope>
    <source>
        <strain evidence="2 3">NCTC11370</strain>
    </source>
</reference>
<protein>
    <submittedName>
        <fullName evidence="2">Uncharacterized protein</fullName>
    </submittedName>
</protein>